<evidence type="ECO:0000256" key="5">
    <source>
        <dbReference type="ARBA" id="ARBA00022729"/>
    </source>
</evidence>
<evidence type="ECO:0000313" key="7">
    <source>
        <dbReference type="EMBL" id="CAL1545467.1"/>
    </source>
</evidence>
<keyword evidence="3" id="KW-0217">Developmental protein</keyword>
<proteinExistence type="inferred from homology"/>
<dbReference type="PANTHER" id="PTHR10494">
    <property type="entry name" value="BONE MORPHOGENETIC PROTEIN INHIBITOR, NOGGIN"/>
    <property type="match status" value="1"/>
</dbReference>
<dbReference type="InterPro" id="IPR029034">
    <property type="entry name" value="Cystine-knot_cytokine"/>
</dbReference>
<organism evidence="7 8">
    <name type="scientific">Lymnaea stagnalis</name>
    <name type="common">Great pond snail</name>
    <name type="synonym">Helix stagnalis</name>
    <dbReference type="NCBI Taxonomy" id="6523"/>
    <lineage>
        <taxon>Eukaryota</taxon>
        <taxon>Metazoa</taxon>
        <taxon>Spiralia</taxon>
        <taxon>Lophotrochozoa</taxon>
        <taxon>Mollusca</taxon>
        <taxon>Gastropoda</taxon>
        <taxon>Heterobranchia</taxon>
        <taxon>Euthyneura</taxon>
        <taxon>Panpulmonata</taxon>
        <taxon>Hygrophila</taxon>
        <taxon>Lymnaeoidea</taxon>
        <taxon>Lymnaeidae</taxon>
        <taxon>Lymnaea</taxon>
    </lineage>
</organism>
<comment type="caution">
    <text evidence="7">The sequence shown here is derived from an EMBL/GenBank/DDBJ whole genome shotgun (WGS) entry which is preliminary data.</text>
</comment>
<comment type="subcellular location">
    <subcellularLocation>
        <location evidence="1">Secreted</location>
    </subcellularLocation>
</comment>
<dbReference type="GO" id="GO:0045596">
    <property type="term" value="P:negative regulation of cell differentiation"/>
    <property type="evidence" value="ECO:0007669"/>
    <property type="project" value="InterPro"/>
</dbReference>
<evidence type="ECO:0000256" key="6">
    <source>
        <dbReference type="SAM" id="MobiDB-lite"/>
    </source>
</evidence>
<dbReference type="GO" id="GO:0005615">
    <property type="term" value="C:extracellular space"/>
    <property type="evidence" value="ECO:0007669"/>
    <property type="project" value="TreeGrafter"/>
</dbReference>
<dbReference type="InterPro" id="IPR008717">
    <property type="entry name" value="Noggin"/>
</dbReference>
<dbReference type="SUPFAM" id="SSF57501">
    <property type="entry name" value="Cystine-knot cytokines"/>
    <property type="match status" value="1"/>
</dbReference>
<evidence type="ECO:0000256" key="2">
    <source>
        <dbReference type="ARBA" id="ARBA00007480"/>
    </source>
</evidence>
<evidence type="ECO:0000313" key="8">
    <source>
        <dbReference type="Proteomes" id="UP001497497"/>
    </source>
</evidence>
<evidence type="ECO:0000256" key="3">
    <source>
        <dbReference type="ARBA" id="ARBA00022473"/>
    </source>
</evidence>
<evidence type="ECO:0000256" key="4">
    <source>
        <dbReference type="ARBA" id="ARBA00022525"/>
    </source>
</evidence>
<keyword evidence="8" id="KW-1185">Reference proteome</keyword>
<sequence length="203" mass="23010">MLKPEEDLKVNGGEGRKSTSPEFLPINLRENIDPGGKDVTKTDAKQLQKQLGRSFERDYMSITDPSLSSSQPAIQFINGRPKGQRPSFLKLLRGARLQDGTKIKLRIDERSRKKVQNYIWALTLCPVVHTWRNLGPQYWPRWIKEARCSTKVSCSIPKGMTCAPSAKTFKTILRWHCGDPRSKLNCSWITINYPVITACSCGC</sequence>
<keyword evidence="4" id="KW-0964">Secreted</keyword>
<dbReference type="AlphaFoldDB" id="A0AAV2IHB0"/>
<protein>
    <recommendedName>
        <fullName evidence="9">Noggin</fullName>
    </recommendedName>
</protein>
<feature type="compositionally biased region" description="Basic and acidic residues" evidence="6">
    <location>
        <begin position="30"/>
        <end position="41"/>
    </location>
</feature>
<keyword evidence="5" id="KW-0732">Signal</keyword>
<feature type="compositionally biased region" description="Basic and acidic residues" evidence="6">
    <location>
        <begin position="1"/>
        <end position="19"/>
    </location>
</feature>
<reference evidence="7 8" key="1">
    <citation type="submission" date="2024-04" db="EMBL/GenBank/DDBJ databases">
        <authorList>
            <consortium name="Genoscope - CEA"/>
            <person name="William W."/>
        </authorList>
    </citation>
    <scope>NUCLEOTIDE SEQUENCE [LARGE SCALE GENOMIC DNA]</scope>
</reference>
<dbReference type="Pfam" id="PF05806">
    <property type="entry name" value="Noggin"/>
    <property type="match status" value="1"/>
</dbReference>
<dbReference type="GO" id="GO:0009953">
    <property type="term" value="P:dorsal/ventral pattern formation"/>
    <property type="evidence" value="ECO:0007669"/>
    <property type="project" value="TreeGrafter"/>
</dbReference>
<comment type="similarity">
    <text evidence="2">Belongs to the noggin family.</text>
</comment>
<evidence type="ECO:0000256" key="1">
    <source>
        <dbReference type="ARBA" id="ARBA00004613"/>
    </source>
</evidence>
<dbReference type="Proteomes" id="UP001497497">
    <property type="component" value="Unassembled WGS sequence"/>
</dbReference>
<evidence type="ECO:0008006" key="9">
    <source>
        <dbReference type="Google" id="ProtNLM"/>
    </source>
</evidence>
<name>A0AAV2IHB0_LYMST</name>
<dbReference type="PANTHER" id="PTHR10494:SF6">
    <property type="entry name" value="NOGGIN"/>
    <property type="match status" value="1"/>
</dbReference>
<dbReference type="EMBL" id="CAXITT010000711">
    <property type="protein sequence ID" value="CAL1545467.1"/>
    <property type="molecule type" value="Genomic_DNA"/>
</dbReference>
<accession>A0AAV2IHB0</accession>
<dbReference type="Gene3D" id="1.10.287.520">
    <property type="entry name" value="Helix hairpin bin"/>
    <property type="match status" value="1"/>
</dbReference>
<dbReference type="GO" id="GO:0030514">
    <property type="term" value="P:negative regulation of BMP signaling pathway"/>
    <property type="evidence" value="ECO:0007669"/>
    <property type="project" value="InterPro"/>
</dbReference>
<dbReference type="Gene3D" id="2.10.90.10">
    <property type="entry name" value="Cystine-knot cytokines"/>
    <property type="match status" value="1"/>
</dbReference>
<gene>
    <name evidence="7" type="ORF">GSLYS_00018950001</name>
</gene>
<feature type="region of interest" description="Disordered" evidence="6">
    <location>
        <begin position="1"/>
        <end position="41"/>
    </location>
</feature>